<dbReference type="AlphaFoldDB" id="A0ABD0LQ53"/>
<feature type="non-terminal residue" evidence="1">
    <location>
        <position position="98"/>
    </location>
</feature>
<dbReference type="Proteomes" id="UP001519460">
    <property type="component" value="Unassembled WGS sequence"/>
</dbReference>
<evidence type="ECO:0000313" key="1">
    <source>
        <dbReference type="EMBL" id="KAK7501192.1"/>
    </source>
</evidence>
<name>A0ABD0LQ53_9CAEN</name>
<comment type="caution">
    <text evidence="1">The sequence shown here is derived from an EMBL/GenBank/DDBJ whole genome shotgun (WGS) entry which is preliminary data.</text>
</comment>
<dbReference type="EMBL" id="JACVVK020000033">
    <property type="protein sequence ID" value="KAK7501192.1"/>
    <property type="molecule type" value="Genomic_DNA"/>
</dbReference>
<reference evidence="1 2" key="1">
    <citation type="journal article" date="2023" name="Sci. Data">
        <title>Genome assembly of the Korean intertidal mud-creeper Batillaria attramentaria.</title>
        <authorList>
            <person name="Patra A.K."/>
            <person name="Ho P.T."/>
            <person name="Jun S."/>
            <person name="Lee S.J."/>
            <person name="Kim Y."/>
            <person name="Won Y.J."/>
        </authorList>
    </citation>
    <scope>NUCLEOTIDE SEQUENCE [LARGE SCALE GENOMIC DNA]</scope>
    <source>
        <strain evidence="1">Wonlab-2016</strain>
    </source>
</reference>
<organism evidence="1 2">
    <name type="scientific">Batillaria attramentaria</name>
    <dbReference type="NCBI Taxonomy" id="370345"/>
    <lineage>
        <taxon>Eukaryota</taxon>
        <taxon>Metazoa</taxon>
        <taxon>Spiralia</taxon>
        <taxon>Lophotrochozoa</taxon>
        <taxon>Mollusca</taxon>
        <taxon>Gastropoda</taxon>
        <taxon>Caenogastropoda</taxon>
        <taxon>Sorbeoconcha</taxon>
        <taxon>Cerithioidea</taxon>
        <taxon>Batillariidae</taxon>
        <taxon>Batillaria</taxon>
    </lineage>
</organism>
<accession>A0ABD0LQ53</accession>
<gene>
    <name evidence="1" type="ORF">BaRGS_00007677</name>
</gene>
<keyword evidence="2" id="KW-1185">Reference proteome</keyword>
<protein>
    <recommendedName>
        <fullName evidence="3">Secreted protein</fullName>
    </recommendedName>
</protein>
<evidence type="ECO:0000313" key="2">
    <source>
        <dbReference type="Proteomes" id="UP001519460"/>
    </source>
</evidence>
<sequence>MLVFLLRKTAVSEWLQQMVLYAAFYCCLHRQQSCDEVDSCFLLTYKDDAFYFGDTNGKLRVLSRVTATNFSRSPRPHPDSQFKRFTAVSQRQCLTAKA</sequence>
<evidence type="ECO:0008006" key="3">
    <source>
        <dbReference type="Google" id="ProtNLM"/>
    </source>
</evidence>
<proteinExistence type="predicted"/>